<accession>A0ABR4CDD5</accession>
<dbReference type="EMBL" id="JAZHXI010000009">
    <property type="protein sequence ID" value="KAL2067961.1"/>
    <property type="molecule type" value="Genomic_DNA"/>
</dbReference>
<evidence type="ECO:0000313" key="1">
    <source>
        <dbReference type="EMBL" id="KAL2067961.1"/>
    </source>
</evidence>
<protein>
    <submittedName>
        <fullName evidence="1">Uncharacterized protein</fullName>
    </submittedName>
</protein>
<sequence>MCGGGFSIIDQLWRFISAVGPGLWPKKREDEANRVVIESRQLEGLSGCSRILEVDRLVSASGKSQKQISGVDLRIGELEAEFVFYKARFVRAMTCQGRLGLHKGRSRGSHSGLLCYARRLIRKAMLRNEMSRYEEVV</sequence>
<evidence type="ECO:0000313" key="2">
    <source>
        <dbReference type="Proteomes" id="UP001595075"/>
    </source>
</evidence>
<organism evidence="1 2">
    <name type="scientific">Oculimacula yallundae</name>
    <dbReference type="NCBI Taxonomy" id="86028"/>
    <lineage>
        <taxon>Eukaryota</taxon>
        <taxon>Fungi</taxon>
        <taxon>Dikarya</taxon>
        <taxon>Ascomycota</taxon>
        <taxon>Pezizomycotina</taxon>
        <taxon>Leotiomycetes</taxon>
        <taxon>Helotiales</taxon>
        <taxon>Ploettnerulaceae</taxon>
        <taxon>Oculimacula</taxon>
    </lineage>
</organism>
<dbReference type="Proteomes" id="UP001595075">
    <property type="component" value="Unassembled WGS sequence"/>
</dbReference>
<name>A0ABR4CDD5_9HELO</name>
<proteinExistence type="predicted"/>
<keyword evidence="2" id="KW-1185">Reference proteome</keyword>
<comment type="caution">
    <text evidence="1">The sequence shown here is derived from an EMBL/GenBank/DDBJ whole genome shotgun (WGS) entry which is preliminary data.</text>
</comment>
<reference evidence="1 2" key="1">
    <citation type="journal article" date="2024" name="Commun. Biol.">
        <title>Comparative genomic analysis of thermophilic fungi reveals convergent evolutionary adaptations and gene losses.</title>
        <authorList>
            <person name="Steindorff A.S."/>
            <person name="Aguilar-Pontes M.V."/>
            <person name="Robinson A.J."/>
            <person name="Andreopoulos B."/>
            <person name="LaButti K."/>
            <person name="Kuo A."/>
            <person name="Mondo S."/>
            <person name="Riley R."/>
            <person name="Otillar R."/>
            <person name="Haridas S."/>
            <person name="Lipzen A."/>
            <person name="Grimwood J."/>
            <person name="Schmutz J."/>
            <person name="Clum A."/>
            <person name="Reid I.D."/>
            <person name="Moisan M.C."/>
            <person name="Butler G."/>
            <person name="Nguyen T.T.M."/>
            <person name="Dewar K."/>
            <person name="Conant G."/>
            <person name="Drula E."/>
            <person name="Henrissat B."/>
            <person name="Hansel C."/>
            <person name="Singer S."/>
            <person name="Hutchinson M.I."/>
            <person name="de Vries R.P."/>
            <person name="Natvig D.O."/>
            <person name="Powell A.J."/>
            <person name="Tsang A."/>
            <person name="Grigoriev I.V."/>
        </authorList>
    </citation>
    <scope>NUCLEOTIDE SEQUENCE [LARGE SCALE GENOMIC DNA]</scope>
    <source>
        <strain evidence="1 2">CBS 494.80</strain>
    </source>
</reference>
<gene>
    <name evidence="1" type="ORF">VTL71DRAFT_16059</name>
</gene>